<proteinExistence type="predicted"/>
<feature type="coiled-coil region" evidence="1">
    <location>
        <begin position="224"/>
        <end position="276"/>
    </location>
</feature>
<feature type="transmembrane region" description="Helical" evidence="2">
    <location>
        <begin position="47"/>
        <end position="73"/>
    </location>
</feature>
<accession>A0ABR1AA97</accession>
<dbReference type="Proteomes" id="UP001369086">
    <property type="component" value="Unassembled WGS sequence"/>
</dbReference>
<keyword evidence="2" id="KW-0472">Membrane</keyword>
<evidence type="ECO:0000313" key="3">
    <source>
        <dbReference type="EMBL" id="KAK6493999.1"/>
    </source>
</evidence>
<name>A0ABR1AA97_HUSHU</name>
<evidence type="ECO:0000256" key="1">
    <source>
        <dbReference type="SAM" id="Coils"/>
    </source>
</evidence>
<keyword evidence="1" id="KW-0175">Coiled coil</keyword>
<sequence length="391" mass="44909">MATEKEKYALLNGDSDLEDELKINPVLIENEKKRPIKITNYKCQHHLLCLTAFIILLSVVQVLFSICVVKMYWKIQELQVGQHVLQETGRSSRLELIEMSAVKKNASEQEDLQLESKLNLCQQKIMHMDSKIEDITQNMESLESGYKKMKNDIELNNRDALYAKETSKFFDIVTKLNRTTSIGLIAFMQKLLQLQSTIDHVTSRVHNLEDSFASKVQDANNTKLQNIEDELSTMLANTDSLESKMAQGLSHASSQITQLMLDMTHLKNDLQSYKDKQRMEVLESKLKGQSALKSLNVFSTKPHTEVPRKNSTLKMPILMNTTGLQLLLHNAYKNKDALLSYEEVAHALKHHAPNEEELMENLRILNWNEVDLCYLNNRGFAIMLYKVHEVS</sequence>
<organism evidence="3 4">
    <name type="scientific">Huso huso</name>
    <name type="common">Beluga</name>
    <name type="synonym">Acipenser huso</name>
    <dbReference type="NCBI Taxonomy" id="61971"/>
    <lineage>
        <taxon>Eukaryota</taxon>
        <taxon>Metazoa</taxon>
        <taxon>Chordata</taxon>
        <taxon>Craniata</taxon>
        <taxon>Vertebrata</taxon>
        <taxon>Euteleostomi</taxon>
        <taxon>Actinopterygii</taxon>
        <taxon>Chondrostei</taxon>
        <taxon>Acipenseriformes</taxon>
        <taxon>Acipenseridae</taxon>
        <taxon>Huso</taxon>
    </lineage>
</organism>
<evidence type="ECO:0000313" key="4">
    <source>
        <dbReference type="Proteomes" id="UP001369086"/>
    </source>
</evidence>
<keyword evidence="2" id="KW-0812">Transmembrane</keyword>
<comment type="caution">
    <text evidence="3">The sequence shown here is derived from an EMBL/GenBank/DDBJ whole genome shotgun (WGS) entry which is preliminary data.</text>
</comment>
<keyword evidence="2" id="KW-1133">Transmembrane helix</keyword>
<keyword evidence="4" id="KW-1185">Reference proteome</keyword>
<gene>
    <name evidence="3" type="ORF">HHUSO_G426</name>
</gene>
<protein>
    <submittedName>
        <fullName evidence="3">EF-hand calcium-binding domain-containing protein 14-like</fullName>
    </submittedName>
</protein>
<dbReference type="EMBL" id="JAHFZB010000001">
    <property type="protein sequence ID" value="KAK6493999.1"/>
    <property type="molecule type" value="Genomic_DNA"/>
</dbReference>
<reference evidence="3 4" key="1">
    <citation type="submission" date="2021-05" db="EMBL/GenBank/DDBJ databases">
        <authorList>
            <person name="Zahm M."/>
            <person name="Klopp C."/>
            <person name="Cabau C."/>
            <person name="Kuhl H."/>
            <person name="Suciu R."/>
            <person name="Ciorpac M."/>
            <person name="Holostenco D."/>
            <person name="Gessner J."/>
            <person name="Wuertz S."/>
            <person name="Hohne C."/>
            <person name="Stock M."/>
            <person name="Gislard M."/>
            <person name="Lluch J."/>
            <person name="Milhes M."/>
            <person name="Lampietro C."/>
            <person name="Lopez Roques C."/>
            <person name="Donnadieu C."/>
            <person name="Du K."/>
            <person name="Schartl M."/>
            <person name="Guiguen Y."/>
        </authorList>
    </citation>
    <scope>NUCLEOTIDE SEQUENCE [LARGE SCALE GENOMIC DNA]</scope>
    <source>
        <strain evidence="3">Hh-F2</strain>
        <tissue evidence="3">Blood</tissue>
    </source>
</reference>
<evidence type="ECO:0000256" key="2">
    <source>
        <dbReference type="SAM" id="Phobius"/>
    </source>
</evidence>